<dbReference type="Proteomes" id="UP000027770">
    <property type="component" value="Unassembled WGS sequence"/>
</dbReference>
<comment type="caution">
    <text evidence="1">The sequence shown here is derived from an EMBL/GenBank/DDBJ whole genome shotgun (WGS) entry which is preliminary data.</text>
</comment>
<sequence length="301" mass="35611">MDEENKLKEPKTFEEQLNILKSRHMIIKNDKEAIKILAETNYYRLTAYALQFKKNDEYNGKITFNNMYNLYQFDKKLRNLLLGILETIEISLRTYIAYTLSLEYGSEAHTNIKVYQNPKFYEGYIAEDGYPRKGLKDEIEIQIKSNSKELLVKHHINKYDGHFPLWVIVEILSFGMISKMYSNLKTEDKKKISRSAFNTTHILLESWIESLSHIRNICAHYGRLYNKKLKISPKIHNKYKKFKLDSKRLFVCILAIKELTVNSEEWLTFKIGLESLIEQYEDVINLTLIGFPENWGEVLEL</sequence>
<organism evidence="1 2">
    <name type="scientific">Clostridium novyi B str. ATCC 27606</name>
    <dbReference type="NCBI Taxonomy" id="1443123"/>
    <lineage>
        <taxon>Bacteria</taxon>
        <taxon>Bacillati</taxon>
        <taxon>Bacillota</taxon>
        <taxon>Clostridia</taxon>
        <taxon>Eubacteriales</taxon>
        <taxon>Clostridiaceae</taxon>
        <taxon>Clostridium</taxon>
    </lineage>
</organism>
<dbReference type="RefSeq" id="WP_039217369.1">
    <property type="nucleotide sequence ID" value="NZ_JENW01000021.1"/>
</dbReference>
<protein>
    <recommendedName>
        <fullName evidence="3">Abortive infection bacteriophage resistance protein</fullName>
    </recommendedName>
</protein>
<accession>A0AA40IVH5</accession>
<dbReference type="PIRSF" id="PIRSF034934">
    <property type="entry name" value="AbiF_AbiD"/>
    <property type="match status" value="1"/>
</dbReference>
<evidence type="ECO:0000313" key="1">
    <source>
        <dbReference type="EMBL" id="KEI17795.1"/>
    </source>
</evidence>
<dbReference type="InterPro" id="IPR011664">
    <property type="entry name" value="Abi_system_AbiD/AbiF-like"/>
</dbReference>
<proteinExistence type="predicted"/>
<dbReference type="Pfam" id="PF07751">
    <property type="entry name" value="Abi_2"/>
    <property type="match status" value="1"/>
</dbReference>
<dbReference type="InterPro" id="IPR017034">
    <property type="entry name" value="Abi_system_AbiD/AbiF"/>
</dbReference>
<evidence type="ECO:0000313" key="2">
    <source>
        <dbReference type="Proteomes" id="UP000027770"/>
    </source>
</evidence>
<gene>
    <name evidence="1" type="ORF">Z959_06000</name>
</gene>
<evidence type="ECO:0008006" key="3">
    <source>
        <dbReference type="Google" id="ProtNLM"/>
    </source>
</evidence>
<keyword evidence="2" id="KW-1185">Reference proteome</keyword>
<name>A0AA40IVH5_CLONO</name>
<dbReference type="EMBL" id="JENW01000021">
    <property type="protein sequence ID" value="KEI17795.1"/>
    <property type="molecule type" value="Genomic_DNA"/>
</dbReference>
<dbReference type="AlphaFoldDB" id="A0AA40IVH5"/>
<reference evidence="1 2" key="1">
    <citation type="submission" date="2014-02" db="EMBL/GenBank/DDBJ databases">
        <title>Plasmidome dynamics in the species complex Clostridium novyi sensu lato converts strains of independent lineages into distinctly different pathogens.</title>
        <authorList>
            <person name="Skarin H."/>
            <person name="Segerman B."/>
        </authorList>
    </citation>
    <scope>NUCLEOTIDE SEQUENCE [LARGE SCALE GENOMIC DNA]</scope>
    <source>
        <strain evidence="1 2">ATCC 27606</strain>
    </source>
</reference>